<dbReference type="SUPFAM" id="SSF52402">
    <property type="entry name" value="Adenine nucleotide alpha hydrolases-like"/>
    <property type="match status" value="2"/>
</dbReference>
<dbReference type="PRINTS" id="PR01438">
    <property type="entry name" value="UNVRSLSTRESS"/>
</dbReference>
<protein>
    <submittedName>
        <fullName evidence="3">Universal stress protein</fullName>
    </submittedName>
</protein>
<dbReference type="AlphaFoldDB" id="A0A2N3HNF4"/>
<accession>A0A2N3HNF4</accession>
<dbReference type="Proteomes" id="UP000233435">
    <property type="component" value="Unassembled WGS sequence"/>
</dbReference>
<dbReference type="PANTHER" id="PTHR46268:SF6">
    <property type="entry name" value="UNIVERSAL STRESS PROTEIN UP12"/>
    <property type="match status" value="1"/>
</dbReference>
<keyword evidence="4" id="KW-1185">Reference proteome</keyword>
<dbReference type="InterPro" id="IPR006015">
    <property type="entry name" value="Universal_stress_UspA"/>
</dbReference>
<organism evidence="3 4">
    <name type="scientific">Confluentibacter flavum</name>
    <dbReference type="NCBI Taxonomy" id="1909700"/>
    <lineage>
        <taxon>Bacteria</taxon>
        <taxon>Pseudomonadati</taxon>
        <taxon>Bacteroidota</taxon>
        <taxon>Flavobacteriia</taxon>
        <taxon>Flavobacteriales</taxon>
        <taxon>Flavobacteriaceae</taxon>
        <taxon>Confluentibacter</taxon>
    </lineage>
</organism>
<comment type="similarity">
    <text evidence="1">Belongs to the universal stress protein A family.</text>
</comment>
<evidence type="ECO:0000313" key="4">
    <source>
        <dbReference type="Proteomes" id="UP000233435"/>
    </source>
</evidence>
<comment type="caution">
    <text evidence="3">The sequence shown here is derived from an EMBL/GenBank/DDBJ whole genome shotgun (WGS) entry which is preliminary data.</text>
</comment>
<dbReference type="Pfam" id="PF00582">
    <property type="entry name" value="Usp"/>
    <property type="match status" value="1"/>
</dbReference>
<evidence type="ECO:0000313" key="3">
    <source>
        <dbReference type="EMBL" id="PKQ46388.1"/>
    </source>
</evidence>
<dbReference type="CDD" id="cd00293">
    <property type="entry name" value="USP-like"/>
    <property type="match status" value="1"/>
</dbReference>
<dbReference type="RefSeq" id="WP_106658664.1">
    <property type="nucleotide sequence ID" value="NZ_PJEO01000014.1"/>
</dbReference>
<dbReference type="Gene3D" id="3.40.50.12370">
    <property type="match status" value="1"/>
</dbReference>
<dbReference type="EMBL" id="PJEO01000014">
    <property type="protein sequence ID" value="PKQ46388.1"/>
    <property type="molecule type" value="Genomic_DNA"/>
</dbReference>
<proteinExistence type="inferred from homology"/>
<dbReference type="OrthoDB" id="9788959at2"/>
<name>A0A2N3HNF4_9FLAO</name>
<evidence type="ECO:0000256" key="1">
    <source>
        <dbReference type="ARBA" id="ARBA00008791"/>
    </source>
</evidence>
<feature type="domain" description="UspA" evidence="2">
    <location>
        <begin position="1"/>
        <end position="147"/>
    </location>
</feature>
<dbReference type="InterPro" id="IPR006016">
    <property type="entry name" value="UspA"/>
</dbReference>
<dbReference type="PANTHER" id="PTHR46268">
    <property type="entry name" value="STRESS RESPONSE PROTEIN NHAX"/>
    <property type="match status" value="1"/>
</dbReference>
<gene>
    <name evidence="3" type="ORF">CSW08_04300</name>
</gene>
<evidence type="ECO:0000259" key="2">
    <source>
        <dbReference type="Pfam" id="PF00582"/>
    </source>
</evidence>
<reference evidence="3 4" key="1">
    <citation type="submission" date="2017-12" db="EMBL/GenBank/DDBJ databases">
        <title>Confluentibacter flavum sp. nov., isolated from the saline lake.</title>
        <authorList>
            <person name="Yu L."/>
        </authorList>
    </citation>
    <scope>NUCLEOTIDE SEQUENCE [LARGE SCALE GENOMIC DNA]</scope>
    <source>
        <strain evidence="3 4">3B</strain>
    </source>
</reference>
<sequence length="279" mass="32159">MKNILIPTDFSENSWNAIEYALHFFSKSSCNFYLLHVTTKNTFVESVVSPSQTQDISSETLTQPSKKCLQDIIKRIHESFPKNPLHRFFAVSDSNYLIHSIREQVAQKKIHLIVMGTKGSTDMKKLPIGSNAGNVITKVKCATMVIPENAKYKAPKEIAFPTDFSIFYRPEILQPIIDIVETNNASVNVLHVNRKGVELNDDQQRNKDYLDDYFINCNHSFHFLTNTHLEDAVQQFVDDRNINLITMLAKNLNYFQKILFHPTSNEISYYKNVPFLILH</sequence>